<accession>A0A8D0BI43</accession>
<keyword evidence="2" id="KW-1185">Reference proteome</keyword>
<name>A0A8D0BI43_SALMN</name>
<reference evidence="1" key="1">
    <citation type="submission" date="2025-08" db="UniProtKB">
        <authorList>
            <consortium name="Ensembl"/>
        </authorList>
    </citation>
    <scope>IDENTIFICATION</scope>
</reference>
<dbReference type="Ensembl" id="ENSSMRT00000008898.1">
    <property type="protein sequence ID" value="ENSSMRP00000007608.1"/>
    <property type="gene ID" value="ENSSMRG00000006103.1"/>
</dbReference>
<evidence type="ECO:0000313" key="2">
    <source>
        <dbReference type="Proteomes" id="UP000694421"/>
    </source>
</evidence>
<organism evidence="1 2">
    <name type="scientific">Salvator merianae</name>
    <name type="common">Argentine black and white tegu</name>
    <name type="synonym">Tupinambis merianae</name>
    <dbReference type="NCBI Taxonomy" id="96440"/>
    <lineage>
        <taxon>Eukaryota</taxon>
        <taxon>Metazoa</taxon>
        <taxon>Chordata</taxon>
        <taxon>Craniata</taxon>
        <taxon>Vertebrata</taxon>
        <taxon>Euteleostomi</taxon>
        <taxon>Lepidosauria</taxon>
        <taxon>Squamata</taxon>
        <taxon>Bifurcata</taxon>
        <taxon>Unidentata</taxon>
        <taxon>Episquamata</taxon>
        <taxon>Laterata</taxon>
        <taxon>Teiioidea</taxon>
        <taxon>Teiidae</taxon>
        <taxon>Salvator</taxon>
    </lineage>
</organism>
<reference evidence="1" key="2">
    <citation type="submission" date="2025-09" db="UniProtKB">
        <authorList>
            <consortium name="Ensembl"/>
        </authorList>
    </citation>
    <scope>IDENTIFICATION</scope>
</reference>
<dbReference type="GeneTree" id="ENSGT01000000215536"/>
<dbReference type="InterPro" id="IPR036179">
    <property type="entry name" value="Ig-like_dom_sf"/>
</dbReference>
<proteinExistence type="predicted"/>
<dbReference type="AlphaFoldDB" id="A0A8D0BI43"/>
<dbReference type="Gene3D" id="2.60.40.10">
    <property type="entry name" value="Immunoglobulins"/>
    <property type="match status" value="1"/>
</dbReference>
<dbReference type="SUPFAM" id="SSF48726">
    <property type="entry name" value="Immunoglobulin"/>
    <property type="match status" value="1"/>
</dbReference>
<evidence type="ECO:0000313" key="1">
    <source>
        <dbReference type="Ensembl" id="ENSSMRP00000007608.1"/>
    </source>
</evidence>
<protein>
    <submittedName>
        <fullName evidence="1">Uncharacterized protein</fullName>
    </submittedName>
</protein>
<dbReference type="Proteomes" id="UP000694421">
    <property type="component" value="Unplaced"/>
</dbReference>
<sequence length="103" mass="11388">MVIVPVKRVYDHCEAHVVTNQIVLYKPPKVENKPSYSGRETVRTDCSLNIHNVSLMDITYYILQRNTSVSSETGQIFLVVLGKSAAGSQPINRLANVPKSCVG</sequence>
<dbReference type="InterPro" id="IPR013783">
    <property type="entry name" value="Ig-like_fold"/>
</dbReference>